<dbReference type="SUPFAM" id="SSF52172">
    <property type="entry name" value="CheY-like"/>
    <property type="match status" value="1"/>
</dbReference>
<feature type="domain" description="Response regulatory" evidence="2">
    <location>
        <begin position="7"/>
        <end position="134"/>
    </location>
</feature>
<dbReference type="AlphaFoldDB" id="A0A9W6GXM5"/>
<organism evidence="3 4">
    <name type="scientific">Methylocystis echinoides</name>
    <dbReference type="NCBI Taxonomy" id="29468"/>
    <lineage>
        <taxon>Bacteria</taxon>
        <taxon>Pseudomonadati</taxon>
        <taxon>Pseudomonadota</taxon>
        <taxon>Alphaproteobacteria</taxon>
        <taxon>Hyphomicrobiales</taxon>
        <taxon>Methylocystaceae</taxon>
        <taxon>Methylocystis</taxon>
    </lineage>
</organism>
<dbReference type="InterPro" id="IPR011006">
    <property type="entry name" value="CheY-like_superfamily"/>
</dbReference>
<dbReference type="Proteomes" id="UP001144323">
    <property type="component" value="Unassembled WGS sequence"/>
</dbReference>
<feature type="modified residue" description="4-aspartylphosphate" evidence="1">
    <location>
        <position position="66"/>
    </location>
</feature>
<name>A0A9W6GXM5_9HYPH</name>
<reference evidence="3" key="1">
    <citation type="journal article" date="2023" name="Int. J. Syst. Evol. Microbiol.">
        <title>Methylocystis iwaonis sp. nov., a type II methane-oxidizing bacterium from surface soil of a rice paddy field in Japan, and emended description of the genus Methylocystis (ex Whittenbury et al. 1970) Bowman et al. 1993.</title>
        <authorList>
            <person name="Kaise H."/>
            <person name="Sawadogo J.B."/>
            <person name="Alam M.S."/>
            <person name="Ueno C."/>
            <person name="Dianou D."/>
            <person name="Shinjo R."/>
            <person name="Asakawa S."/>
        </authorList>
    </citation>
    <scope>NUCLEOTIDE SEQUENCE</scope>
    <source>
        <strain evidence="3">LMG27198</strain>
    </source>
</reference>
<evidence type="ECO:0000313" key="4">
    <source>
        <dbReference type="Proteomes" id="UP001144323"/>
    </source>
</evidence>
<dbReference type="Gene3D" id="3.40.50.2300">
    <property type="match status" value="1"/>
</dbReference>
<sequence>MFFDHWPVLFVDDEPDVLTLSRLAVRNFEVYGLPLKVYTAASKAEAVRLLLDNSEVAGSLAVAFLDVVMESDTAGLELCDYLRQEMGGATQIFVRTGQAGLAPEREVIDRYDIAGYFSKTEMTQDKLYSVIKSSVRQYLAFGMARATIDLLDNLVAALGSRGKILEVVHPVAGLTEGNRAPHWLIVDGEVLFGDEVDAGRARETNDRLSALTAEPLGPFGDTYLRDNEGYQRIHVPSRPNSAEVDFIFKTRFNPPAQIVGMMHSFVNSFAIAWRQSAD</sequence>
<gene>
    <name evidence="3" type="ORF">LMG27198_38080</name>
</gene>
<evidence type="ECO:0000256" key="1">
    <source>
        <dbReference type="PROSITE-ProRule" id="PRU00169"/>
    </source>
</evidence>
<evidence type="ECO:0000313" key="3">
    <source>
        <dbReference type="EMBL" id="GLI94816.1"/>
    </source>
</evidence>
<dbReference type="EMBL" id="BSEC01000001">
    <property type="protein sequence ID" value="GLI94816.1"/>
    <property type="molecule type" value="Genomic_DNA"/>
</dbReference>
<proteinExistence type="predicted"/>
<accession>A0A9W6GXM5</accession>
<dbReference type="InterPro" id="IPR001789">
    <property type="entry name" value="Sig_transdc_resp-reg_receiver"/>
</dbReference>
<dbReference type="GO" id="GO:0000160">
    <property type="term" value="P:phosphorelay signal transduction system"/>
    <property type="evidence" value="ECO:0007669"/>
    <property type="project" value="InterPro"/>
</dbReference>
<comment type="caution">
    <text evidence="3">The sequence shown here is derived from an EMBL/GenBank/DDBJ whole genome shotgun (WGS) entry which is preliminary data.</text>
</comment>
<dbReference type="PROSITE" id="PS50110">
    <property type="entry name" value="RESPONSE_REGULATORY"/>
    <property type="match status" value="1"/>
</dbReference>
<dbReference type="RefSeq" id="WP_281805033.1">
    <property type="nucleotide sequence ID" value="NZ_BSEC01000001.1"/>
</dbReference>
<keyword evidence="1" id="KW-0597">Phosphoprotein</keyword>
<keyword evidence="4" id="KW-1185">Reference proteome</keyword>
<evidence type="ECO:0000259" key="2">
    <source>
        <dbReference type="PROSITE" id="PS50110"/>
    </source>
</evidence>
<protein>
    <recommendedName>
        <fullName evidence="2">Response regulatory domain-containing protein</fullName>
    </recommendedName>
</protein>